<dbReference type="PANTHER" id="PTHR43152:SF3">
    <property type="entry name" value="UVRABC SYSTEM PROTEIN A"/>
    <property type="match status" value="1"/>
</dbReference>
<evidence type="ECO:0000256" key="7">
    <source>
        <dbReference type="ARBA" id="ARBA00022840"/>
    </source>
</evidence>
<accession>A0A0F8XJ99</accession>
<keyword evidence="8" id="KW-0267">Excision nuclease</keyword>
<evidence type="ECO:0000313" key="12">
    <source>
        <dbReference type="EMBL" id="KKK68958.1"/>
    </source>
</evidence>
<protein>
    <recommendedName>
        <fullName evidence="11">UvrA interaction domain-containing protein</fullName>
    </recommendedName>
</protein>
<dbReference type="GO" id="GO:0005737">
    <property type="term" value="C:cytoplasm"/>
    <property type="evidence" value="ECO:0007669"/>
    <property type="project" value="UniProtKB-SubCell"/>
</dbReference>
<dbReference type="PANTHER" id="PTHR43152">
    <property type="entry name" value="UVRABC SYSTEM PROTEIN A"/>
    <property type="match status" value="1"/>
</dbReference>
<feature type="domain" description="UvrA interaction" evidence="11">
    <location>
        <begin position="129"/>
        <end position="228"/>
    </location>
</feature>
<evidence type="ECO:0000256" key="8">
    <source>
        <dbReference type="ARBA" id="ARBA00022881"/>
    </source>
</evidence>
<keyword evidence="2" id="KW-0963">Cytoplasm</keyword>
<organism evidence="12">
    <name type="scientific">marine sediment metagenome</name>
    <dbReference type="NCBI Taxonomy" id="412755"/>
    <lineage>
        <taxon>unclassified sequences</taxon>
        <taxon>metagenomes</taxon>
        <taxon>ecological metagenomes</taxon>
    </lineage>
</organism>
<dbReference type="GO" id="GO:0004518">
    <property type="term" value="F:nuclease activity"/>
    <property type="evidence" value="ECO:0007669"/>
    <property type="project" value="UniProtKB-KW"/>
</dbReference>
<evidence type="ECO:0000259" key="11">
    <source>
        <dbReference type="Pfam" id="PF17760"/>
    </source>
</evidence>
<dbReference type="Gene3D" id="3.40.50.300">
    <property type="entry name" value="P-loop containing nucleotide triphosphate hydrolases"/>
    <property type="match status" value="1"/>
</dbReference>
<proteinExistence type="predicted"/>
<feature type="non-terminal residue" evidence="12">
    <location>
        <position position="274"/>
    </location>
</feature>
<comment type="subcellular location">
    <subcellularLocation>
        <location evidence="1">Cytoplasm</location>
    </subcellularLocation>
</comment>
<dbReference type="Pfam" id="PF17760">
    <property type="entry name" value="UvrA_inter"/>
    <property type="match status" value="1"/>
</dbReference>
<evidence type="ECO:0000256" key="1">
    <source>
        <dbReference type="ARBA" id="ARBA00004496"/>
    </source>
</evidence>
<dbReference type="EMBL" id="LAZR01058890">
    <property type="protein sequence ID" value="KKK68958.1"/>
    <property type="molecule type" value="Genomic_DNA"/>
</dbReference>
<reference evidence="12" key="1">
    <citation type="journal article" date="2015" name="Nature">
        <title>Complex archaea that bridge the gap between prokaryotes and eukaryotes.</title>
        <authorList>
            <person name="Spang A."/>
            <person name="Saw J.H."/>
            <person name="Jorgensen S.L."/>
            <person name="Zaremba-Niedzwiedzka K."/>
            <person name="Martijn J."/>
            <person name="Lind A.E."/>
            <person name="van Eijk R."/>
            <person name="Schleper C."/>
            <person name="Guy L."/>
            <person name="Ettema T.J."/>
        </authorList>
    </citation>
    <scope>NUCLEOTIDE SEQUENCE</scope>
</reference>
<evidence type="ECO:0000256" key="2">
    <source>
        <dbReference type="ARBA" id="ARBA00022490"/>
    </source>
</evidence>
<dbReference type="Gene3D" id="3.30.190.20">
    <property type="match status" value="1"/>
</dbReference>
<gene>
    <name evidence="12" type="ORF">LCGC14_2938850</name>
</gene>
<comment type="caution">
    <text evidence="12">The sequence shown here is derived from an EMBL/GenBank/DDBJ whole genome shotgun (WGS) entry which is preliminary data.</text>
</comment>
<dbReference type="GO" id="GO:0003677">
    <property type="term" value="F:DNA binding"/>
    <property type="evidence" value="ECO:0007669"/>
    <property type="project" value="UniProtKB-KW"/>
</dbReference>
<evidence type="ECO:0000256" key="6">
    <source>
        <dbReference type="ARBA" id="ARBA00022769"/>
    </source>
</evidence>
<dbReference type="GO" id="GO:0005524">
    <property type="term" value="F:ATP binding"/>
    <property type="evidence" value="ECO:0007669"/>
    <property type="project" value="UniProtKB-KW"/>
</dbReference>
<keyword evidence="10" id="KW-0234">DNA repair</keyword>
<keyword evidence="6" id="KW-0228">DNA excision</keyword>
<dbReference type="SUPFAM" id="SSF52540">
    <property type="entry name" value="P-loop containing nucleoside triphosphate hydrolases"/>
    <property type="match status" value="2"/>
</dbReference>
<keyword evidence="3" id="KW-0677">Repeat</keyword>
<evidence type="ECO:0000256" key="3">
    <source>
        <dbReference type="ARBA" id="ARBA00022737"/>
    </source>
</evidence>
<name>A0A0F8XJ99_9ZZZZ</name>
<sequence>MTKKQHPLPEAIRITGARQNNLKNLDLNIPFNQITVVTGVSGSGKSSLAFDTLYAEGQRRYIETFSPYARQFMDRMDRPAIAIDRKDPVRTSRSTVGTMTELTDHVKLLYARLGRLHCKRCGNPVLPETPAHVWQAIQGLSEGSKMIITFPVATIDTSPKQLRNQLGGIGFTRFYSGGEIRSLDRWQPREAEEEVHVVADRILFRSTDRKRIMDSLEQAFHFGDGRLDLWVEPDQHFAFSNRLVCAGCNIPYHAPIPNLFSFNSPVGACETCRG</sequence>
<dbReference type="AlphaFoldDB" id="A0A0F8XJ99"/>
<keyword evidence="4" id="KW-0547">Nucleotide-binding</keyword>
<keyword evidence="5" id="KW-0227">DNA damage</keyword>
<dbReference type="InterPro" id="IPR041102">
    <property type="entry name" value="UvrA_inter"/>
</dbReference>
<keyword evidence="7" id="KW-0067">ATP-binding</keyword>
<dbReference type="Gene3D" id="1.20.1580.10">
    <property type="entry name" value="ABC transporter ATPase like domain"/>
    <property type="match status" value="1"/>
</dbReference>
<evidence type="ECO:0000256" key="9">
    <source>
        <dbReference type="ARBA" id="ARBA00023125"/>
    </source>
</evidence>
<keyword evidence="9" id="KW-0238">DNA-binding</keyword>
<dbReference type="GO" id="GO:0006281">
    <property type="term" value="P:DNA repair"/>
    <property type="evidence" value="ECO:0007669"/>
    <property type="project" value="UniProtKB-KW"/>
</dbReference>
<evidence type="ECO:0000256" key="4">
    <source>
        <dbReference type="ARBA" id="ARBA00022741"/>
    </source>
</evidence>
<dbReference type="InterPro" id="IPR027417">
    <property type="entry name" value="P-loop_NTPase"/>
</dbReference>
<evidence type="ECO:0000256" key="10">
    <source>
        <dbReference type="ARBA" id="ARBA00023204"/>
    </source>
</evidence>
<evidence type="ECO:0000256" key="5">
    <source>
        <dbReference type="ARBA" id="ARBA00022763"/>
    </source>
</evidence>